<sequence length="139" mass="16151">MLIVPFFSRSRDFCWKIDEMRDLLGKSRNVNLLFSDAQSEDAEELQAKLQALNRLIDSDQVVPNSHQRVPFTHSGISEDSDYTSDVSFPIHHQPNSSAHQWDSHLHPHRYRHHPKDTVSFVFLAEPLFLIFFAVVLCFC</sequence>
<dbReference type="OrthoDB" id="5877078at2759"/>
<organism evidence="3 4">
    <name type="scientific">Ancylostoma caninum</name>
    <name type="common">Dog hookworm</name>
    <dbReference type="NCBI Taxonomy" id="29170"/>
    <lineage>
        <taxon>Eukaryota</taxon>
        <taxon>Metazoa</taxon>
        <taxon>Ecdysozoa</taxon>
        <taxon>Nematoda</taxon>
        <taxon>Chromadorea</taxon>
        <taxon>Rhabditida</taxon>
        <taxon>Rhabditina</taxon>
        <taxon>Rhabditomorpha</taxon>
        <taxon>Strongyloidea</taxon>
        <taxon>Ancylostomatidae</taxon>
        <taxon>Ancylostomatinae</taxon>
        <taxon>Ancylostoma</taxon>
    </lineage>
</organism>
<dbReference type="STRING" id="29170.A0A368FYL6"/>
<evidence type="ECO:0000313" key="3">
    <source>
        <dbReference type="EMBL" id="RCN37303.1"/>
    </source>
</evidence>
<evidence type="ECO:0000256" key="1">
    <source>
        <dbReference type="SAM" id="Coils"/>
    </source>
</evidence>
<dbReference type="AlphaFoldDB" id="A0A368FYL6"/>
<dbReference type="EMBL" id="JOJR01000481">
    <property type="protein sequence ID" value="RCN37303.1"/>
    <property type="molecule type" value="Genomic_DNA"/>
</dbReference>
<keyword evidence="2" id="KW-0812">Transmembrane</keyword>
<name>A0A368FYL6_ANCCA</name>
<evidence type="ECO:0000313" key="4">
    <source>
        <dbReference type="Proteomes" id="UP000252519"/>
    </source>
</evidence>
<keyword evidence="1" id="KW-0175">Coiled coil</keyword>
<feature type="coiled-coil region" evidence="1">
    <location>
        <begin position="35"/>
        <end position="62"/>
    </location>
</feature>
<gene>
    <name evidence="3" type="ORF">ANCCAN_16820</name>
</gene>
<feature type="transmembrane region" description="Helical" evidence="2">
    <location>
        <begin position="118"/>
        <end position="138"/>
    </location>
</feature>
<dbReference type="Proteomes" id="UP000252519">
    <property type="component" value="Unassembled WGS sequence"/>
</dbReference>
<proteinExistence type="predicted"/>
<reference evidence="3 4" key="1">
    <citation type="submission" date="2014-10" db="EMBL/GenBank/DDBJ databases">
        <title>Draft genome of the hookworm Ancylostoma caninum.</title>
        <authorList>
            <person name="Mitreva M."/>
        </authorList>
    </citation>
    <scope>NUCLEOTIDE SEQUENCE [LARGE SCALE GENOMIC DNA]</scope>
    <source>
        <strain evidence="3 4">Baltimore</strain>
    </source>
</reference>
<comment type="caution">
    <text evidence="3">The sequence shown here is derived from an EMBL/GenBank/DDBJ whole genome shotgun (WGS) entry which is preliminary data.</text>
</comment>
<keyword evidence="2" id="KW-1133">Transmembrane helix</keyword>
<protein>
    <submittedName>
        <fullName evidence="3">Uncharacterized protein</fullName>
    </submittedName>
</protein>
<accession>A0A368FYL6</accession>
<evidence type="ECO:0000256" key="2">
    <source>
        <dbReference type="SAM" id="Phobius"/>
    </source>
</evidence>
<keyword evidence="2" id="KW-0472">Membrane</keyword>
<keyword evidence="4" id="KW-1185">Reference proteome</keyword>